<keyword evidence="1" id="KW-0808">Transferase</keyword>
<proteinExistence type="predicted"/>
<dbReference type="PANTHER" id="PTHR15045">
    <property type="entry name" value="FUCOSE-1-PHOSPHATE GUANYLYLTRANSFERASE"/>
    <property type="match status" value="1"/>
</dbReference>
<evidence type="ECO:0000256" key="1">
    <source>
        <dbReference type="ARBA" id="ARBA00022679"/>
    </source>
</evidence>
<feature type="domain" description="3'-5' exonuclease" evidence="3">
    <location>
        <begin position="532"/>
        <end position="671"/>
    </location>
</feature>
<dbReference type="SUPFAM" id="SSF53098">
    <property type="entry name" value="Ribonuclease H-like"/>
    <property type="match status" value="1"/>
</dbReference>
<keyword evidence="5" id="KW-1185">Reference proteome</keyword>
<dbReference type="GO" id="GO:0016772">
    <property type="term" value="F:transferase activity, transferring phosphorus-containing groups"/>
    <property type="evidence" value="ECO:0007669"/>
    <property type="project" value="InterPro"/>
</dbReference>
<dbReference type="Proteomes" id="UP000887565">
    <property type="component" value="Unplaced"/>
</dbReference>
<dbReference type="GO" id="GO:0003676">
    <property type="term" value="F:nucleic acid binding"/>
    <property type="evidence" value="ECO:0007669"/>
    <property type="project" value="InterPro"/>
</dbReference>
<dbReference type="InterPro" id="IPR036397">
    <property type="entry name" value="RNaseH_sf"/>
</dbReference>
<dbReference type="PANTHER" id="PTHR15045:SF1">
    <property type="entry name" value="FUCOSE-1-PHOSPHATE GUANYLYLTRANSFERASE"/>
    <property type="match status" value="1"/>
</dbReference>
<protein>
    <submittedName>
        <fullName evidence="6">3'-5' exonuclease domain-containing protein</fullName>
    </submittedName>
</protein>
<evidence type="ECO:0000259" key="3">
    <source>
        <dbReference type="Pfam" id="PF01612"/>
    </source>
</evidence>
<evidence type="ECO:0000313" key="6">
    <source>
        <dbReference type="WBParaSite" id="nRc.2.0.1.t00582-RA"/>
    </source>
</evidence>
<dbReference type="Pfam" id="PF07959">
    <property type="entry name" value="Fucose_pyrophosphorylase"/>
    <property type="match status" value="1"/>
</dbReference>
<evidence type="ECO:0000256" key="2">
    <source>
        <dbReference type="ARBA" id="ARBA00022741"/>
    </source>
</evidence>
<dbReference type="GO" id="GO:0042350">
    <property type="term" value="P:GDP-L-fucose biosynthetic process"/>
    <property type="evidence" value="ECO:0007669"/>
    <property type="project" value="UniProtKB-ARBA"/>
</dbReference>
<dbReference type="InterPro" id="IPR012887">
    <property type="entry name" value="GDP_fucose_pyrophosphorylase"/>
</dbReference>
<dbReference type="CDD" id="cd06141">
    <property type="entry name" value="WRN_exo"/>
    <property type="match status" value="1"/>
</dbReference>
<dbReference type="Gene3D" id="3.30.420.10">
    <property type="entry name" value="Ribonuclease H-like superfamily/Ribonuclease H"/>
    <property type="match status" value="1"/>
</dbReference>
<dbReference type="Pfam" id="PF01612">
    <property type="entry name" value="DNA_pol_A_exo1"/>
    <property type="match status" value="1"/>
</dbReference>
<name>A0A915HEU2_ROMCU</name>
<accession>A0A915HEU2</accession>
<sequence length="688" mass="79507">MVFAWDLVVFTTMDASQNLAFEEAIRNHKKEQIFEKCDFRIYVDDGNSYSIKLGSGGATLLAIRKLFLEYGQSLFEKRILMIPVGGYSQRQPNCSALGKLFLELPTLGYPMTILDFKLNIYNKFLRYLPPGILLAASDTVEYYADLPPGFTLLTFQSSLETAQNHGVFVLNREKIRRIDEVAEIFGDVIKVLQKPTPQELESENAVIKSIYNYAYIDGLYFMASDVVEKITSLANHRDFEIDREICAYADFLRPLGTLKDTLNHFCNLESDFARTFNFCQLSNVHLSNMIWLGVGNGCTDSVKCCAISSIINEKSSIPKLTLIENCDFRKGIHIPDRNIVLFGRAIHSLIFREFRDFRYFGKSEDQTRDAWAFALNYEISSFKLFNTINSSLWYAKLFPCFPTMGESFFKTIRFLDALKSGIKRQKSCKESTSNVENIMPTTTARRFKFMTEHSKNDDVTVVSSVQHWENILPRFKNEIANSNVIGFDCEWVEVSNWARLYGKKEMQLLNRLEKSCARQEFDEHLIRMENTRRDKVSLLQLSAVSGYTILIRLILFKYVPDSLKMFLEDARIIKVGVNIFSDCSRLHKDWGILVNSWLDMRFLVNDLPNCKLSEPTRNGLKAMGEVFCNETVRYSDKMRYSNWCGVELDYDQIHYASQDSKIAIESFVQLMQEYLLISKKEKYVVKNI</sequence>
<dbReference type="GO" id="GO:0000166">
    <property type="term" value="F:nucleotide binding"/>
    <property type="evidence" value="ECO:0007669"/>
    <property type="project" value="UniProtKB-KW"/>
</dbReference>
<dbReference type="GO" id="GO:0008408">
    <property type="term" value="F:3'-5' exonuclease activity"/>
    <property type="evidence" value="ECO:0007669"/>
    <property type="project" value="InterPro"/>
</dbReference>
<dbReference type="InterPro" id="IPR012337">
    <property type="entry name" value="RNaseH-like_sf"/>
</dbReference>
<dbReference type="InterPro" id="IPR002562">
    <property type="entry name" value="3'-5'_exonuclease_dom"/>
</dbReference>
<dbReference type="WBParaSite" id="nRc.2.0.1.t00582-RA">
    <property type="protein sequence ID" value="nRc.2.0.1.t00582-RA"/>
    <property type="gene ID" value="nRc.2.0.1.g00582"/>
</dbReference>
<evidence type="ECO:0000259" key="4">
    <source>
        <dbReference type="Pfam" id="PF07959"/>
    </source>
</evidence>
<feature type="domain" description="GDP-fucose pyrophosphorylase" evidence="4">
    <location>
        <begin position="72"/>
        <end position="269"/>
    </location>
</feature>
<reference evidence="6" key="1">
    <citation type="submission" date="2022-11" db="UniProtKB">
        <authorList>
            <consortium name="WormBaseParasite"/>
        </authorList>
    </citation>
    <scope>IDENTIFICATION</scope>
</reference>
<organism evidence="5 6">
    <name type="scientific">Romanomermis culicivorax</name>
    <name type="common">Nematode worm</name>
    <dbReference type="NCBI Taxonomy" id="13658"/>
    <lineage>
        <taxon>Eukaryota</taxon>
        <taxon>Metazoa</taxon>
        <taxon>Ecdysozoa</taxon>
        <taxon>Nematoda</taxon>
        <taxon>Enoplea</taxon>
        <taxon>Dorylaimia</taxon>
        <taxon>Mermithida</taxon>
        <taxon>Mermithoidea</taxon>
        <taxon>Mermithidae</taxon>
        <taxon>Romanomermis</taxon>
    </lineage>
</organism>
<evidence type="ECO:0000313" key="5">
    <source>
        <dbReference type="Proteomes" id="UP000887565"/>
    </source>
</evidence>
<keyword evidence="2" id="KW-0547">Nucleotide-binding</keyword>
<dbReference type="AlphaFoldDB" id="A0A915HEU2"/>